<evidence type="ECO:0000256" key="3">
    <source>
        <dbReference type="ARBA" id="ARBA00023163"/>
    </source>
</evidence>
<organism evidence="6 7">
    <name type="scientific">Roseovarius aestuarii</name>
    <dbReference type="NCBI Taxonomy" id="475083"/>
    <lineage>
        <taxon>Bacteria</taxon>
        <taxon>Pseudomonadati</taxon>
        <taxon>Pseudomonadota</taxon>
        <taxon>Alphaproteobacteria</taxon>
        <taxon>Rhodobacterales</taxon>
        <taxon>Roseobacteraceae</taxon>
        <taxon>Roseovarius</taxon>
    </lineage>
</organism>
<dbReference type="Proteomes" id="UP000193224">
    <property type="component" value="Unassembled WGS sequence"/>
</dbReference>
<keyword evidence="1" id="KW-0805">Transcription regulation</keyword>
<feature type="DNA-binding region" description="H-T-H motif" evidence="4">
    <location>
        <begin position="26"/>
        <end position="45"/>
    </location>
</feature>
<protein>
    <submittedName>
        <fullName evidence="6">HTH-type transcriptional regulator YjdC</fullName>
    </submittedName>
</protein>
<dbReference type="Pfam" id="PF00440">
    <property type="entry name" value="TetR_N"/>
    <property type="match status" value="1"/>
</dbReference>
<proteinExistence type="predicted"/>
<dbReference type="InterPro" id="IPR001647">
    <property type="entry name" value="HTH_TetR"/>
</dbReference>
<dbReference type="PANTHER" id="PTHR47506:SF3">
    <property type="entry name" value="HTH-TYPE TRANSCRIPTIONAL REGULATOR LMRA"/>
    <property type="match status" value="1"/>
</dbReference>
<dbReference type="PRINTS" id="PR00455">
    <property type="entry name" value="HTHTETR"/>
</dbReference>
<keyword evidence="3" id="KW-0804">Transcription</keyword>
<gene>
    <name evidence="6" type="primary">yjdC</name>
    <name evidence="6" type="ORF">ROA7745_01487</name>
</gene>
<dbReference type="GO" id="GO:0003677">
    <property type="term" value="F:DNA binding"/>
    <property type="evidence" value="ECO:0007669"/>
    <property type="project" value="UniProtKB-UniRule"/>
</dbReference>
<dbReference type="SUPFAM" id="SSF48498">
    <property type="entry name" value="Tetracyclin repressor-like, C-terminal domain"/>
    <property type="match status" value="1"/>
</dbReference>
<keyword evidence="7" id="KW-1185">Reference proteome</keyword>
<dbReference type="InterPro" id="IPR011075">
    <property type="entry name" value="TetR_C"/>
</dbReference>
<dbReference type="InterPro" id="IPR009057">
    <property type="entry name" value="Homeodomain-like_sf"/>
</dbReference>
<evidence type="ECO:0000256" key="1">
    <source>
        <dbReference type="ARBA" id="ARBA00023015"/>
    </source>
</evidence>
<dbReference type="AlphaFoldDB" id="A0A1X7BQ35"/>
<dbReference type="SUPFAM" id="SSF46689">
    <property type="entry name" value="Homeodomain-like"/>
    <property type="match status" value="1"/>
</dbReference>
<evidence type="ECO:0000313" key="6">
    <source>
        <dbReference type="EMBL" id="SMC11670.1"/>
    </source>
</evidence>
<evidence type="ECO:0000256" key="4">
    <source>
        <dbReference type="PROSITE-ProRule" id="PRU00335"/>
    </source>
</evidence>
<keyword evidence="2 4" id="KW-0238">DNA-binding</keyword>
<dbReference type="PROSITE" id="PS50977">
    <property type="entry name" value="HTH_TETR_2"/>
    <property type="match status" value="1"/>
</dbReference>
<sequence length="184" mass="20737">MRQTKRNELVEKALGVFYQNGFNATGMDRLVAETGISKTSMYKHFKTKDDLILAALKLRDEQFRNWMVQRIEKIAATPSDRILALFDVLEEWFGMPGFSGCMFINASAEFQDKQHPVRAQSAEHKLLIQSYIRGLAKQAELPNPDRIARQMMLLKEGAIIAAHVTRSATAARDAKEAARVLLAA</sequence>
<evidence type="ECO:0000313" key="7">
    <source>
        <dbReference type="Proteomes" id="UP000193224"/>
    </source>
</evidence>
<dbReference type="Gene3D" id="1.10.357.10">
    <property type="entry name" value="Tetracycline Repressor, domain 2"/>
    <property type="match status" value="1"/>
</dbReference>
<evidence type="ECO:0000256" key="2">
    <source>
        <dbReference type="ARBA" id="ARBA00023125"/>
    </source>
</evidence>
<dbReference type="OrthoDB" id="9787680at2"/>
<dbReference type="InterPro" id="IPR036271">
    <property type="entry name" value="Tet_transcr_reg_TetR-rel_C_sf"/>
</dbReference>
<accession>A0A1X7BQ35</accession>
<name>A0A1X7BQ35_9RHOB</name>
<reference evidence="6 7" key="1">
    <citation type="submission" date="2017-03" db="EMBL/GenBank/DDBJ databases">
        <authorList>
            <person name="Afonso C.L."/>
            <person name="Miller P.J."/>
            <person name="Scott M.A."/>
            <person name="Spackman E."/>
            <person name="Goraichik I."/>
            <person name="Dimitrov K.M."/>
            <person name="Suarez D.L."/>
            <person name="Swayne D.E."/>
        </authorList>
    </citation>
    <scope>NUCLEOTIDE SEQUENCE [LARGE SCALE GENOMIC DNA]</scope>
    <source>
        <strain evidence="6 7">CECT 7745</strain>
    </source>
</reference>
<dbReference type="PANTHER" id="PTHR47506">
    <property type="entry name" value="TRANSCRIPTIONAL REGULATORY PROTEIN"/>
    <property type="match status" value="1"/>
</dbReference>
<evidence type="ECO:0000259" key="5">
    <source>
        <dbReference type="PROSITE" id="PS50977"/>
    </source>
</evidence>
<dbReference type="Pfam" id="PF16925">
    <property type="entry name" value="TetR_C_13"/>
    <property type="match status" value="1"/>
</dbReference>
<dbReference type="EMBL" id="FWXB01000004">
    <property type="protein sequence ID" value="SMC11670.1"/>
    <property type="molecule type" value="Genomic_DNA"/>
</dbReference>
<feature type="domain" description="HTH tetR-type" evidence="5">
    <location>
        <begin position="3"/>
        <end position="63"/>
    </location>
</feature>